<dbReference type="SMART" id="SM00867">
    <property type="entry name" value="YceI"/>
    <property type="match status" value="1"/>
</dbReference>
<evidence type="ECO:0000313" key="3">
    <source>
        <dbReference type="EMBL" id="TQM22158.1"/>
    </source>
</evidence>
<dbReference type="InterPro" id="IPR007372">
    <property type="entry name" value="Lipid/polyisoprenoid-bd_YceI"/>
</dbReference>
<dbReference type="Proteomes" id="UP000316437">
    <property type="component" value="Unassembled WGS sequence"/>
</dbReference>
<sequence length="258" mass="29443">MDTKNFKVNAENSTIDWIGRKVTGAHNGTIGIKEGNFIFEEGKSLSGKFVIDTRSVKILDIEDAETNAQFANHLASDDFFNSEQFPEAYFEITHTEPADENLYYVKGDLTIKDITHPIDTSLEIVKTDNTAVLKTKIVVDRTKFNIKFRSSNFFTNLGDTLIYNNFDLNIHLVAEAYQFLTLKIDIMPFIKVEVLREDLNRETKQQLIRKISEAVTSVLNKDPHLTHIVINEIEDDNWGYAGEQVSVLKEQGFSTEKK</sequence>
<dbReference type="Pfam" id="PF04264">
    <property type="entry name" value="YceI"/>
    <property type="match status" value="1"/>
</dbReference>
<evidence type="ECO:0000259" key="2">
    <source>
        <dbReference type="SMART" id="SM00867"/>
    </source>
</evidence>
<dbReference type="EMBL" id="VFPD01000001">
    <property type="protein sequence ID" value="TQM22158.1"/>
    <property type="molecule type" value="Genomic_DNA"/>
</dbReference>
<dbReference type="PANTHER" id="PTHR34406">
    <property type="entry name" value="PROTEIN YCEI"/>
    <property type="match status" value="1"/>
</dbReference>
<organism evidence="3 4">
    <name type="scientific">Chryseobacterium aquifrigidense</name>
    <dbReference type="NCBI Taxonomy" id="558021"/>
    <lineage>
        <taxon>Bacteria</taxon>
        <taxon>Pseudomonadati</taxon>
        <taxon>Bacteroidota</taxon>
        <taxon>Flavobacteriia</taxon>
        <taxon>Flavobacteriales</taxon>
        <taxon>Weeksellaceae</taxon>
        <taxon>Chryseobacterium group</taxon>
        <taxon>Chryseobacterium</taxon>
    </lineage>
</organism>
<accession>A0A543EKQ1</accession>
<feature type="domain" description="Lipid/polyisoprenoid-binding YceI-like" evidence="2">
    <location>
        <begin position="5"/>
        <end position="175"/>
    </location>
</feature>
<proteinExistence type="predicted"/>
<dbReference type="PANTHER" id="PTHR34406:SF1">
    <property type="entry name" value="PROTEIN YCEI"/>
    <property type="match status" value="1"/>
</dbReference>
<name>A0A543EKQ1_9FLAO</name>
<keyword evidence="4" id="KW-1185">Reference proteome</keyword>
<dbReference type="Pfam" id="PF01361">
    <property type="entry name" value="Tautomerase"/>
    <property type="match status" value="1"/>
</dbReference>
<reference evidence="3 4" key="1">
    <citation type="submission" date="2019-06" db="EMBL/GenBank/DDBJ databases">
        <title>Sorghum-associated microbial communities from plants grown in Nebraska, USA.</title>
        <authorList>
            <person name="Schachtman D."/>
        </authorList>
    </citation>
    <scope>NUCLEOTIDE SEQUENCE [LARGE SCALE GENOMIC DNA]</scope>
    <source>
        <strain evidence="3 4">110</strain>
    </source>
</reference>
<dbReference type="InterPro" id="IPR036761">
    <property type="entry name" value="TTHA0802/YceI-like_sf"/>
</dbReference>
<dbReference type="RefSeq" id="WP_226798654.1">
    <property type="nucleotide sequence ID" value="NZ_VFPD01000001.1"/>
</dbReference>
<dbReference type="AlphaFoldDB" id="A0A543EKQ1"/>
<keyword evidence="1" id="KW-0413">Isomerase</keyword>
<dbReference type="GO" id="GO:0016853">
    <property type="term" value="F:isomerase activity"/>
    <property type="evidence" value="ECO:0007669"/>
    <property type="project" value="UniProtKB-KW"/>
</dbReference>
<dbReference type="Gene3D" id="2.40.128.110">
    <property type="entry name" value="Lipid/polyisoprenoid-binding, YceI-like"/>
    <property type="match status" value="1"/>
</dbReference>
<protein>
    <submittedName>
        <fullName evidence="3">4-oxalocrotonate tautomerase family enzyme</fullName>
    </submittedName>
</protein>
<evidence type="ECO:0000256" key="1">
    <source>
        <dbReference type="ARBA" id="ARBA00023235"/>
    </source>
</evidence>
<dbReference type="Gene3D" id="3.30.429.10">
    <property type="entry name" value="Macrophage Migration Inhibitory Factor"/>
    <property type="match status" value="1"/>
</dbReference>
<dbReference type="SUPFAM" id="SSF101874">
    <property type="entry name" value="YceI-like"/>
    <property type="match status" value="1"/>
</dbReference>
<gene>
    <name evidence="3" type="ORF">FB551_1865</name>
</gene>
<dbReference type="InterPro" id="IPR014347">
    <property type="entry name" value="Tautomerase/MIF_sf"/>
</dbReference>
<evidence type="ECO:0000313" key="4">
    <source>
        <dbReference type="Proteomes" id="UP000316437"/>
    </source>
</evidence>
<comment type="caution">
    <text evidence="3">The sequence shown here is derived from an EMBL/GenBank/DDBJ whole genome shotgun (WGS) entry which is preliminary data.</text>
</comment>
<dbReference type="SUPFAM" id="SSF55331">
    <property type="entry name" value="Tautomerase/MIF"/>
    <property type="match status" value="1"/>
</dbReference>
<dbReference type="InterPro" id="IPR004370">
    <property type="entry name" value="4-OT-like_dom"/>
</dbReference>